<dbReference type="Proteomes" id="UP000620124">
    <property type="component" value="Unassembled WGS sequence"/>
</dbReference>
<reference evidence="3" key="1">
    <citation type="submission" date="2020-05" db="EMBL/GenBank/DDBJ databases">
        <title>Mycena genomes resolve the evolution of fungal bioluminescence.</title>
        <authorList>
            <person name="Tsai I.J."/>
        </authorList>
    </citation>
    <scope>NUCLEOTIDE SEQUENCE</scope>
    <source>
        <strain evidence="3">CCC161011</strain>
    </source>
</reference>
<gene>
    <name evidence="3" type="ORF">MVEN_02292600</name>
</gene>
<feature type="compositionally biased region" description="Polar residues" evidence="1">
    <location>
        <begin position="1"/>
        <end position="11"/>
    </location>
</feature>
<accession>A0A8H6X524</accession>
<dbReference type="AlphaFoldDB" id="A0A8H6X524"/>
<dbReference type="EMBL" id="JACAZI010000026">
    <property type="protein sequence ID" value="KAF7334623.1"/>
    <property type="molecule type" value="Genomic_DNA"/>
</dbReference>
<dbReference type="PROSITE" id="PS50280">
    <property type="entry name" value="SET"/>
    <property type="match status" value="1"/>
</dbReference>
<protein>
    <submittedName>
        <fullName evidence="3">SET domain-containing protein</fullName>
    </submittedName>
</protein>
<dbReference type="PANTHER" id="PTHR47332">
    <property type="entry name" value="SET DOMAIN-CONTAINING PROTEIN 5"/>
    <property type="match status" value="1"/>
</dbReference>
<sequence length="415" mass="46041">MPTATRPSMNRASSSESSIASTSASTSYLRRDRCRPPPLQFCAQMNADIRSNPVLDSPYFDLAGHIGNRAYCLHNVAYADSPTAETVTLLDVGVKDLLPVLMPAPTVLSPKGVTFAIRHSEGRGWARHVRSAEYPQRPILVAPYIIALQTHSEADIYAALLHRLSADTRMRFMELANCKPAEECGTLEGIMRTNAIGISLNVPDVPHPELATHRGIFLNISRCNHSCGPNAKWQWDPASFSLSLVALRPIHAGQEITVAYITPTCSRTERRAKLKAIYNFSCRCEFCARPASLTFKSDAARAELVSESGLPSFENWCLDANIPDHALIDAHMRAVSLIEAEGLQTLDSYGKHLDAIAMGYGALRDVEGFREWAWRAMDFRPMDSGASRVLENWILDPETFPVWGWRTSPTPFQRD</sequence>
<dbReference type="PANTHER" id="PTHR47332:SF2">
    <property type="entry name" value="SET-6"/>
    <property type="match status" value="1"/>
</dbReference>
<dbReference type="Pfam" id="PF00856">
    <property type="entry name" value="SET"/>
    <property type="match status" value="1"/>
</dbReference>
<comment type="caution">
    <text evidence="3">The sequence shown here is derived from an EMBL/GenBank/DDBJ whole genome shotgun (WGS) entry which is preliminary data.</text>
</comment>
<dbReference type="InterPro" id="IPR001214">
    <property type="entry name" value="SET_dom"/>
</dbReference>
<evidence type="ECO:0000259" key="2">
    <source>
        <dbReference type="PROSITE" id="PS50280"/>
    </source>
</evidence>
<evidence type="ECO:0000313" key="3">
    <source>
        <dbReference type="EMBL" id="KAF7334623.1"/>
    </source>
</evidence>
<dbReference type="OrthoDB" id="265717at2759"/>
<evidence type="ECO:0000256" key="1">
    <source>
        <dbReference type="SAM" id="MobiDB-lite"/>
    </source>
</evidence>
<evidence type="ECO:0000313" key="4">
    <source>
        <dbReference type="Proteomes" id="UP000620124"/>
    </source>
</evidence>
<dbReference type="CDD" id="cd20071">
    <property type="entry name" value="SET_SMYD"/>
    <property type="match status" value="1"/>
</dbReference>
<dbReference type="InterPro" id="IPR046341">
    <property type="entry name" value="SET_dom_sf"/>
</dbReference>
<name>A0A8H6X524_9AGAR</name>
<dbReference type="SUPFAM" id="SSF82199">
    <property type="entry name" value="SET domain"/>
    <property type="match status" value="1"/>
</dbReference>
<feature type="region of interest" description="Disordered" evidence="1">
    <location>
        <begin position="1"/>
        <end position="32"/>
    </location>
</feature>
<feature type="compositionally biased region" description="Low complexity" evidence="1">
    <location>
        <begin position="12"/>
        <end position="27"/>
    </location>
</feature>
<organism evidence="3 4">
    <name type="scientific">Mycena venus</name>
    <dbReference type="NCBI Taxonomy" id="2733690"/>
    <lineage>
        <taxon>Eukaryota</taxon>
        <taxon>Fungi</taxon>
        <taxon>Dikarya</taxon>
        <taxon>Basidiomycota</taxon>
        <taxon>Agaricomycotina</taxon>
        <taxon>Agaricomycetes</taxon>
        <taxon>Agaricomycetidae</taxon>
        <taxon>Agaricales</taxon>
        <taxon>Marasmiineae</taxon>
        <taxon>Mycenaceae</taxon>
        <taxon>Mycena</taxon>
    </lineage>
</organism>
<dbReference type="InterPro" id="IPR053185">
    <property type="entry name" value="SET_domain_protein"/>
</dbReference>
<dbReference type="Gene3D" id="2.170.270.10">
    <property type="entry name" value="SET domain"/>
    <property type="match status" value="1"/>
</dbReference>
<proteinExistence type="predicted"/>
<keyword evidence="4" id="KW-1185">Reference proteome</keyword>
<feature type="domain" description="SET" evidence="2">
    <location>
        <begin position="113"/>
        <end position="261"/>
    </location>
</feature>